<evidence type="ECO:0000256" key="2">
    <source>
        <dbReference type="ARBA" id="ARBA00023125"/>
    </source>
</evidence>
<name>A0ABS5ANM4_9PSEU</name>
<keyword evidence="6" id="KW-1185">Reference proteome</keyword>
<dbReference type="PANTHER" id="PTHR33204:SF39">
    <property type="entry name" value="TRANSCRIPTIONAL REGULATORY PROTEIN"/>
    <property type="match status" value="1"/>
</dbReference>
<reference evidence="5 6" key="1">
    <citation type="submission" date="2021-03" db="EMBL/GenBank/DDBJ databases">
        <title>Sequencing the genomes of 1000 actinobacteria strains.</title>
        <authorList>
            <person name="Klenk H.-P."/>
        </authorList>
    </citation>
    <scope>NUCLEOTIDE SEQUENCE [LARGE SCALE GENOMIC DNA]</scope>
    <source>
        <strain evidence="5 6">DSM 44580</strain>
    </source>
</reference>
<evidence type="ECO:0000256" key="1">
    <source>
        <dbReference type="ARBA" id="ARBA00023015"/>
    </source>
</evidence>
<dbReference type="Proteomes" id="UP001519363">
    <property type="component" value="Unassembled WGS sequence"/>
</dbReference>
<evidence type="ECO:0000313" key="5">
    <source>
        <dbReference type="EMBL" id="MBP2478185.1"/>
    </source>
</evidence>
<dbReference type="InterPro" id="IPR002577">
    <property type="entry name" value="HTH_HxlR"/>
</dbReference>
<evidence type="ECO:0000259" key="4">
    <source>
        <dbReference type="PROSITE" id="PS51118"/>
    </source>
</evidence>
<dbReference type="InterPro" id="IPR036388">
    <property type="entry name" value="WH-like_DNA-bd_sf"/>
</dbReference>
<sequence>MDFDPNDRDCPTRQLLDRIGDQWTVLIVLSLEQGPRRFTEISHTVSGISQKVLSQTLRSLVRDGMLTRTAYAEVPPRVEYALTDLGRSLADAVSYLDRWAREHMGDVLAARLAFDGTKTGGTKTGGTRV</sequence>
<dbReference type="Gene3D" id="1.10.10.10">
    <property type="entry name" value="Winged helix-like DNA-binding domain superfamily/Winged helix DNA-binding domain"/>
    <property type="match status" value="1"/>
</dbReference>
<dbReference type="RefSeq" id="WP_086788816.1">
    <property type="nucleotide sequence ID" value="NZ_JAGIOO010000001.1"/>
</dbReference>
<dbReference type="EMBL" id="JAGIOO010000001">
    <property type="protein sequence ID" value="MBP2478185.1"/>
    <property type="molecule type" value="Genomic_DNA"/>
</dbReference>
<evidence type="ECO:0000256" key="3">
    <source>
        <dbReference type="ARBA" id="ARBA00023163"/>
    </source>
</evidence>
<keyword evidence="1" id="KW-0805">Transcription regulation</keyword>
<keyword evidence="3" id="KW-0804">Transcription</keyword>
<dbReference type="GO" id="GO:0003677">
    <property type="term" value="F:DNA binding"/>
    <property type="evidence" value="ECO:0007669"/>
    <property type="project" value="UniProtKB-KW"/>
</dbReference>
<feature type="domain" description="HTH hxlR-type" evidence="4">
    <location>
        <begin position="10"/>
        <end position="108"/>
    </location>
</feature>
<evidence type="ECO:0000313" key="6">
    <source>
        <dbReference type="Proteomes" id="UP001519363"/>
    </source>
</evidence>
<accession>A0ABS5ANM4</accession>
<proteinExistence type="predicted"/>
<dbReference type="Pfam" id="PF01638">
    <property type="entry name" value="HxlR"/>
    <property type="match status" value="1"/>
</dbReference>
<comment type="caution">
    <text evidence="5">The sequence shown here is derived from an EMBL/GenBank/DDBJ whole genome shotgun (WGS) entry which is preliminary data.</text>
</comment>
<keyword evidence="2 5" id="KW-0238">DNA-binding</keyword>
<dbReference type="SUPFAM" id="SSF46785">
    <property type="entry name" value="Winged helix' DNA-binding domain"/>
    <property type="match status" value="1"/>
</dbReference>
<dbReference type="InterPro" id="IPR036390">
    <property type="entry name" value="WH_DNA-bd_sf"/>
</dbReference>
<organism evidence="5 6">
    <name type="scientific">Crossiella equi</name>
    <dbReference type="NCBI Taxonomy" id="130796"/>
    <lineage>
        <taxon>Bacteria</taxon>
        <taxon>Bacillati</taxon>
        <taxon>Actinomycetota</taxon>
        <taxon>Actinomycetes</taxon>
        <taxon>Pseudonocardiales</taxon>
        <taxon>Pseudonocardiaceae</taxon>
        <taxon>Crossiella</taxon>
    </lineage>
</organism>
<dbReference type="PROSITE" id="PS51118">
    <property type="entry name" value="HTH_HXLR"/>
    <property type="match status" value="1"/>
</dbReference>
<gene>
    <name evidence="5" type="ORF">JOF53_007057</name>
</gene>
<protein>
    <submittedName>
        <fullName evidence="5">DNA-binding HxlR family transcriptional regulator</fullName>
    </submittedName>
</protein>
<dbReference type="PANTHER" id="PTHR33204">
    <property type="entry name" value="TRANSCRIPTIONAL REGULATOR, MARR FAMILY"/>
    <property type="match status" value="1"/>
</dbReference>